<comment type="cofactor">
    <cofactor evidence="1">
        <name>Zn(2+)</name>
        <dbReference type="ChEBI" id="CHEBI:29105"/>
    </cofactor>
</comment>
<evidence type="ECO:0000313" key="7">
    <source>
        <dbReference type="EMBL" id="KQH87120.1"/>
    </source>
</evidence>
<comment type="caution">
    <text evidence="7">The sequence shown here is derived from an EMBL/GenBank/DDBJ whole genome shotgun (WGS) entry which is preliminary data.</text>
</comment>
<dbReference type="EMBL" id="LKHS01000004">
    <property type="protein sequence ID" value="KQH87120.1"/>
    <property type="molecule type" value="Genomic_DNA"/>
</dbReference>
<dbReference type="SUPFAM" id="SSF53213">
    <property type="entry name" value="LigB-like"/>
    <property type="match status" value="1"/>
</dbReference>
<evidence type="ECO:0000259" key="6">
    <source>
        <dbReference type="Pfam" id="PF02900"/>
    </source>
</evidence>
<dbReference type="InParanoid" id="A0A0Q2V2V1"/>
<gene>
    <name evidence="7" type="ORF">AMR76_05205</name>
</gene>
<sequence length="269" mass="29763">MMNPTPRMPALFLSHGSPMMAIEHSETTEFFQQLGAKLPKPKAIVIFSAHFDRRGPVVITSGHTLGTIHDFYGFPQPLYDIEYPAQGAPNLALKAEKMLKDAGIPVQLDSEQGLDHGAWIPMLYLYPNIDVPIIQVSINSAMDAVAHFEIGRWLRPLREEGVLFVGSGGISHNLREIFSPMPDPNRVSKVNQFTTWVSEQLAQGNVDALLDYLDQGPHARFNHPTPDHYLPLPSVLGTSYEDEIGEVLHRAIDLEILALDAYGFGMAAA</sequence>
<comment type="similarity">
    <text evidence="2">Belongs to the DODA-type extradiol aromatic ring-opening dioxygenase family.</text>
</comment>
<organism evidence="7 8">
    <name type="scientific">Vibrio furnissii</name>
    <dbReference type="NCBI Taxonomy" id="29494"/>
    <lineage>
        <taxon>Bacteria</taxon>
        <taxon>Pseudomonadati</taxon>
        <taxon>Pseudomonadota</taxon>
        <taxon>Gammaproteobacteria</taxon>
        <taxon>Vibrionales</taxon>
        <taxon>Vibrionaceae</taxon>
        <taxon>Vibrio</taxon>
    </lineage>
</organism>
<reference evidence="7 8" key="1">
    <citation type="submission" date="2015-08" db="EMBL/GenBank/DDBJ databases">
        <title>Antibacterial properties of a collection of Vibrionaceae strains.</title>
        <authorList>
            <person name="Giubergia S."/>
        </authorList>
    </citation>
    <scope>NUCLEOTIDE SEQUENCE [LARGE SCALE GENOMIC DNA]</scope>
    <source>
        <strain evidence="7 8">S0821</strain>
    </source>
</reference>
<name>A0A0Q2V2V1_VIBFU</name>
<keyword evidence="3" id="KW-0479">Metal-binding</keyword>
<keyword evidence="4" id="KW-0862">Zinc</keyword>
<dbReference type="OrthoDB" id="9790889at2"/>
<dbReference type="GO" id="GO:0008270">
    <property type="term" value="F:zinc ion binding"/>
    <property type="evidence" value="ECO:0007669"/>
    <property type="project" value="InterPro"/>
</dbReference>
<dbReference type="FunCoup" id="A0A0Q2V2V1">
    <property type="interactions" value="255"/>
</dbReference>
<feature type="domain" description="Extradiol ring-cleavage dioxygenase class III enzyme subunit B" evidence="6">
    <location>
        <begin position="10"/>
        <end position="251"/>
    </location>
</feature>
<dbReference type="GO" id="GO:0008198">
    <property type="term" value="F:ferrous iron binding"/>
    <property type="evidence" value="ECO:0007669"/>
    <property type="project" value="InterPro"/>
</dbReference>
<evidence type="ECO:0000256" key="5">
    <source>
        <dbReference type="ARBA" id="ARBA00023002"/>
    </source>
</evidence>
<dbReference type="InterPro" id="IPR004183">
    <property type="entry name" value="Xdiol_dOase_suB"/>
</dbReference>
<dbReference type="Pfam" id="PF02900">
    <property type="entry name" value="LigB"/>
    <property type="match status" value="1"/>
</dbReference>
<dbReference type="PANTHER" id="PTHR30096">
    <property type="entry name" value="4,5-DOPA DIOXYGENASE EXTRADIOL-LIKE PROTEIN"/>
    <property type="match status" value="1"/>
</dbReference>
<evidence type="ECO:0000256" key="2">
    <source>
        <dbReference type="ARBA" id="ARBA00007581"/>
    </source>
</evidence>
<accession>A0A0Q2V2V1</accession>
<dbReference type="PIRSF" id="PIRSF006157">
    <property type="entry name" value="Doxgns_DODA"/>
    <property type="match status" value="1"/>
</dbReference>
<protein>
    <submittedName>
        <fullName evidence="7">Extradiol ring-cleavage dioxygenase</fullName>
    </submittedName>
</protein>
<dbReference type="PANTHER" id="PTHR30096:SF0">
    <property type="entry name" value="4,5-DOPA DIOXYGENASE EXTRADIOL-LIKE PROTEIN"/>
    <property type="match status" value="1"/>
</dbReference>
<dbReference type="CDD" id="cd07363">
    <property type="entry name" value="45_DOPA_Dioxygenase"/>
    <property type="match status" value="1"/>
</dbReference>
<dbReference type="GO" id="GO:0016702">
    <property type="term" value="F:oxidoreductase activity, acting on single donors with incorporation of molecular oxygen, incorporation of two atoms of oxygen"/>
    <property type="evidence" value="ECO:0007669"/>
    <property type="project" value="UniProtKB-ARBA"/>
</dbReference>
<keyword evidence="5" id="KW-0560">Oxidoreductase</keyword>
<evidence type="ECO:0000313" key="8">
    <source>
        <dbReference type="Proteomes" id="UP000051221"/>
    </source>
</evidence>
<keyword evidence="8" id="KW-1185">Reference proteome</keyword>
<proteinExistence type="inferred from homology"/>
<dbReference type="AlphaFoldDB" id="A0A0Q2V2V1"/>
<evidence type="ECO:0000256" key="1">
    <source>
        <dbReference type="ARBA" id="ARBA00001947"/>
    </source>
</evidence>
<dbReference type="RefSeq" id="WP_055465494.1">
    <property type="nucleotide sequence ID" value="NZ_CAWQRI010000071.1"/>
</dbReference>
<dbReference type="Proteomes" id="UP000051221">
    <property type="component" value="Unassembled WGS sequence"/>
</dbReference>
<evidence type="ECO:0000256" key="4">
    <source>
        <dbReference type="ARBA" id="ARBA00022833"/>
    </source>
</evidence>
<dbReference type="InterPro" id="IPR014436">
    <property type="entry name" value="Extradiol_dOase_DODA"/>
</dbReference>
<dbReference type="Gene3D" id="3.40.830.10">
    <property type="entry name" value="LigB-like"/>
    <property type="match status" value="1"/>
</dbReference>
<keyword evidence="7" id="KW-0223">Dioxygenase</keyword>
<evidence type="ECO:0000256" key="3">
    <source>
        <dbReference type="ARBA" id="ARBA00022723"/>
    </source>
</evidence>